<dbReference type="PROSITE" id="PS00061">
    <property type="entry name" value="ADH_SHORT"/>
    <property type="match status" value="1"/>
</dbReference>
<dbReference type="EMBL" id="MU006290">
    <property type="protein sequence ID" value="KAF2855377.1"/>
    <property type="molecule type" value="Genomic_DNA"/>
</dbReference>
<dbReference type="GO" id="GO:0016491">
    <property type="term" value="F:oxidoreductase activity"/>
    <property type="evidence" value="ECO:0007669"/>
    <property type="project" value="UniProtKB-KW"/>
</dbReference>
<organism evidence="4 5">
    <name type="scientific">Plenodomus tracheiphilus IPT5</name>
    <dbReference type="NCBI Taxonomy" id="1408161"/>
    <lineage>
        <taxon>Eukaryota</taxon>
        <taxon>Fungi</taxon>
        <taxon>Dikarya</taxon>
        <taxon>Ascomycota</taxon>
        <taxon>Pezizomycotina</taxon>
        <taxon>Dothideomycetes</taxon>
        <taxon>Pleosporomycetidae</taxon>
        <taxon>Pleosporales</taxon>
        <taxon>Pleosporineae</taxon>
        <taxon>Leptosphaeriaceae</taxon>
        <taxon>Plenodomus</taxon>
    </lineage>
</organism>
<evidence type="ECO:0000256" key="2">
    <source>
        <dbReference type="ARBA" id="ARBA00022857"/>
    </source>
</evidence>
<keyword evidence="2" id="KW-0521">NADP</keyword>
<keyword evidence="3" id="KW-0560">Oxidoreductase</keyword>
<sequence length="286" mass="31815">MTTYSLDLQELENLKDKTVLIIGAATGIGRAAVDVAHERGANVAIGDWNEAEGLNIVEKLKTRVFFRKCDVSNWNDVLHLFHETWLKFGPIHAVLSNAGINTNDSLLEDEYDPDSGILLEPNLKSIEVNLIGQIYVVKCAMHYIKHWPEIQTEIVLTASAGSFFPAPPIHLYCAAKSGVLGLMRALRYDMKGRNATINAIAPWLTLTPMLLPDWLEKWGKLPKNTCEGVAHALFLPVVRPDVNGKAFFVAGDKIIEFEDTLQDSQPHWMGKELSDDVNEGQRLLTG</sequence>
<dbReference type="SUPFAM" id="SSF51735">
    <property type="entry name" value="NAD(P)-binding Rossmann-fold domains"/>
    <property type="match status" value="1"/>
</dbReference>
<comment type="similarity">
    <text evidence="1">Belongs to the short-chain dehydrogenases/reductases (SDR) family.</text>
</comment>
<dbReference type="PANTHER" id="PTHR43180:SF11">
    <property type="entry name" value="NAD(P)-BINDING PROTEIN"/>
    <property type="match status" value="1"/>
</dbReference>
<evidence type="ECO:0000313" key="5">
    <source>
        <dbReference type="Proteomes" id="UP000799423"/>
    </source>
</evidence>
<proteinExistence type="inferred from homology"/>
<dbReference type="OrthoDB" id="37659at2759"/>
<accession>A0A6A7BKS9</accession>
<gene>
    <name evidence="4" type="ORF">T440DRAFT_495194</name>
</gene>
<evidence type="ECO:0000256" key="1">
    <source>
        <dbReference type="ARBA" id="ARBA00006484"/>
    </source>
</evidence>
<dbReference type="PRINTS" id="PR00081">
    <property type="entry name" value="GDHRDH"/>
</dbReference>
<dbReference type="Gene3D" id="3.40.50.720">
    <property type="entry name" value="NAD(P)-binding Rossmann-like Domain"/>
    <property type="match status" value="1"/>
</dbReference>
<dbReference type="InterPro" id="IPR002347">
    <property type="entry name" value="SDR_fam"/>
</dbReference>
<dbReference type="InterPro" id="IPR020904">
    <property type="entry name" value="Sc_DH/Rdtase_CS"/>
</dbReference>
<name>A0A6A7BKS9_9PLEO</name>
<evidence type="ECO:0000256" key="3">
    <source>
        <dbReference type="ARBA" id="ARBA00023002"/>
    </source>
</evidence>
<keyword evidence="5" id="KW-1185">Reference proteome</keyword>
<protein>
    <submittedName>
        <fullName evidence="4">NAD(P)-binding protein</fullName>
    </submittedName>
</protein>
<dbReference type="InterPro" id="IPR036291">
    <property type="entry name" value="NAD(P)-bd_dom_sf"/>
</dbReference>
<reference evidence="4" key="1">
    <citation type="submission" date="2020-01" db="EMBL/GenBank/DDBJ databases">
        <authorList>
            <consortium name="DOE Joint Genome Institute"/>
            <person name="Haridas S."/>
            <person name="Albert R."/>
            <person name="Binder M."/>
            <person name="Bloem J."/>
            <person name="Labutti K."/>
            <person name="Salamov A."/>
            <person name="Andreopoulos B."/>
            <person name="Baker S.E."/>
            <person name="Barry K."/>
            <person name="Bills G."/>
            <person name="Bluhm B.H."/>
            <person name="Cannon C."/>
            <person name="Castanera R."/>
            <person name="Culley D.E."/>
            <person name="Daum C."/>
            <person name="Ezra D."/>
            <person name="Gonzalez J.B."/>
            <person name="Henrissat B."/>
            <person name="Kuo A."/>
            <person name="Liang C."/>
            <person name="Lipzen A."/>
            <person name="Lutzoni F."/>
            <person name="Magnuson J."/>
            <person name="Mondo S."/>
            <person name="Nolan M."/>
            <person name="Ohm R."/>
            <person name="Pangilinan J."/>
            <person name="Park H.-J."/>
            <person name="Ramirez L."/>
            <person name="Alfaro M."/>
            <person name="Sun H."/>
            <person name="Tritt A."/>
            <person name="Yoshinaga Y."/>
            <person name="Zwiers L.-H."/>
            <person name="Turgeon B.G."/>
            <person name="Goodwin S.B."/>
            <person name="Spatafora J.W."/>
            <person name="Crous P.W."/>
            <person name="Grigoriev I.V."/>
        </authorList>
    </citation>
    <scope>NUCLEOTIDE SEQUENCE</scope>
    <source>
        <strain evidence="4">IPT5</strain>
    </source>
</reference>
<evidence type="ECO:0000313" key="4">
    <source>
        <dbReference type="EMBL" id="KAF2855377.1"/>
    </source>
</evidence>
<dbReference type="AlphaFoldDB" id="A0A6A7BKS9"/>
<dbReference type="Proteomes" id="UP000799423">
    <property type="component" value="Unassembled WGS sequence"/>
</dbReference>
<dbReference type="PANTHER" id="PTHR43180">
    <property type="entry name" value="3-OXOACYL-(ACYL-CARRIER-PROTEIN) REDUCTASE (AFU_ORTHOLOGUE AFUA_6G11210)"/>
    <property type="match status" value="1"/>
</dbReference>
<dbReference type="Pfam" id="PF00106">
    <property type="entry name" value="adh_short"/>
    <property type="match status" value="1"/>
</dbReference>